<protein>
    <recommendedName>
        <fullName evidence="8">Metalloprotease</fullName>
    </recommendedName>
</protein>
<dbReference type="AlphaFoldDB" id="D6Z7J6"/>
<dbReference type="PANTHER" id="PTHR30168:SF0">
    <property type="entry name" value="INNER MEMBRANE PROTEIN"/>
    <property type="match status" value="1"/>
</dbReference>
<dbReference type="GO" id="GO:0016020">
    <property type="term" value="C:membrane"/>
    <property type="evidence" value="ECO:0007669"/>
    <property type="project" value="UniProtKB-SubCell"/>
</dbReference>
<gene>
    <name evidence="6" type="ordered locus">Srot_1463</name>
</gene>
<comment type="subcellular location">
    <subcellularLocation>
        <location evidence="1">Membrane</location>
        <topology evidence="1">Single-pass membrane protein</topology>
    </subcellularLocation>
</comment>
<dbReference type="OrthoDB" id="9774900at2"/>
<dbReference type="Proteomes" id="UP000002247">
    <property type="component" value="Chromosome"/>
</dbReference>
<accession>D6Z7J6</accession>
<evidence type="ECO:0000256" key="2">
    <source>
        <dbReference type="ARBA" id="ARBA00022692"/>
    </source>
</evidence>
<dbReference type="InterPro" id="IPR007343">
    <property type="entry name" value="Uncharacterised_pept_Zn_put"/>
</dbReference>
<dbReference type="EMBL" id="CP001958">
    <property type="protein sequence ID" value="ADG97926.1"/>
    <property type="molecule type" value="Genomic_DNA"/>
</dbReference>
<evidence type="ECO:0000313" key="6">
    <source>
        <dbReference type="EMBL" id="ADG97926.1"/>
    </source>
</evidence>
<evidence type="ECO:0000313" key="7">
    <source>
        <dbReference type="Proteomes" id="UP000002247"/>
    </source>
</evidence>
<proteinExistence type="predicted"/>
<evidence type="ECO:0000256" key="5">
    <source>
        <dbReference type="SAM" id="MobiDB-lite"/>
    </source>
</evidence>
<dbReference type="eggNOG" id="COG2321">
    <property type="taxonomic scope" value="Bacteria"/>
</dbReference>
<keyword evidence="7" id="KW-1185">Reference proteome</keyword>
<dbReference type="STRING" id="640132.Srot_1463"/>
<evidence type="ECO:0000256" key="1">
    <source>
        <dbReference type="ARBA" id="ARBA00004167"/>
    </source>
</evidence>
<feature type="compositionally biased region" description="Polar residues" evidence="5">
    <location>
        <begin position="273"/>
        <end position="282"/>
    </location>
</feature>
<evidence type="ECO:0000256" key="4">
    <source>
        <dbReference type="ARBA" id="ARBA00023136"/>
    </source>
</evidence>
<evidence type="ECO:0008006" key="8">
    <source>
        <dbReference type="Google" id="ProtNLM"/>
    </source>
</evidence>
<reference evidence="6 7" key="1">
    <citation type="journal article" date="2010" name="Stand. Genomic Sci.">
        <title>Complete genome sequence of Segniliparus rotundus type strain (CDC 1076).</title>
        <authorList>
            <person name="Sikorski J."/>
            <person name="Lapidus A."/>
            <person name="Copeland A."/>
            <person name="Misra M."/>
            <person name="Glavina Del Rio T."/>
            <person name="Nolan M."/>
            <person name="Lucas S."/>
            <person name="Chen F."/>
            <person name="Tice H."/>
            <person name="Cheng J.F."/>
            <person name="Jando M."/>
            <person name="Schneider S."/>
            <person name="Bruce D."/>
            <person name="Goodwin L."/>
            <person name="Pitluck S."/>
            <person name="Liolios K."/>
            <person name="Mikhailova N."/>
            <person name="Pati A."/>
            <person name="Ivanova N."/>
            <person name="Mavromatis K."/>
            <person name="Chen A."/>
            <person name="Palaniappan K."/>
            <person name="Chertkov O."/>
            <person name="Land M."/>
            <person name="Hauser L."/>
            <person name="Chang Y.J."/>
            <person name="Jeffries C.D."/>
            <person name="Brettin T."/>
            <person name="Detter J.C."/>
            <person name="Han C."/>
            <person name="Rohde M."/>
            <person name="Goker M."/>
            <person name="Bristow J."/>
            <person name="Eisen J.A."/>
            <person name="Markowitz V."/>
            <person name="Hugenholtz P."/>
            <person name="Kyrpides N.C."/>
            <person name="Klenk H.P."/>
        </authorList>
    </citation>
    <scope>NUCLEOTIDE SEQUENCE [LARGE SCALE GENOMIC DNA]</scope>
    <source>
        <strain evidence="7">ATCC BAA-972 / CDC 1076 / CIP 108378 / DSM 44985 / JCM 13578</strain>
    </source>
</reference>
<name>D6Z7J6_SEGRD</name>
<dbReference type="RefSeq" id="WP_013138379.1">
    <property type="nucleotide sequence ID" value="NC_014168.1"/>
</dbReference>
<keyword evidence="2" id="KW-0812">Transmembrane</keyword>
<keyword evidence="4" id="KW-0472">Membrane</keyword>
<dbReference type="HOGENOM" id="CLU_059329_1_0_11"/>
<keyword evidence="3" id="KW-1133">Transmembrane helix</keyword>
<dbReference type="KEGG" id="srt:Srot_1463"/>
<evidence type="ECO:0000256" key="3">
    <source>
        <dbReference type="ARBA" id="ARBA00022989"/>
    </source>
</evidence>
<dbReference type="Pfam" id="PF04228">
    <property type="entry name" value="Zn_peptidase"/>
    <property type="match status" value="1"/>
</dbReference>
<feature type="region of interest" description="Disordered" evidence="5">
    <location>
        <begin position="260"/>
        <end position="282"/>
    </location>
</feature>
<sequence length="310" mass="32384">MTFNEGIQLDASDIQTGGGGMGRGPQLAVGGGVGGIIVLVLGLLLGGNDGSNPLEDIVNDVGAGAGANAQSSELQSELDSCKRDSSLANSNATCLIAYTGNSVNSVWAKILPEQTGQAYIKPKMSIFHGSVRTGCGAADSSVGPFYCPADRTAYFDPTFFKELVQLGGSNGKLSEEYVVAHEYGHHISNIEGSLSAASRNPKGARSGGVRSELQADCYAGVWAHWATRIPAPGSDKPLIKAITDDDVKEALQTAQAIGDDSLQKRAGRRVNPESFSHGSAEQRQAWFTQGYRTGQIASCDTFAAADLDNP</sequence>
<dbReference type="PANTHER" id="PTHR30168">
    <property type="entry name" value="PUTATIVE MEMBRANE PROTEIN YPFJ"/>
    <property type="match status" value="1"/>
</dbReference>
<organism evidence="6 7">
    <name type="scientific">Segniliparus rotundus (strain ATCC BAA-972 / CDC 1076 / CIP 108378 / DSM 44985 / JCM 13578)</name>
    <dbReference type="NCBI Taxonomy" id="640132"/>
    <lineage>
        <taxon>Bacteria</taxon>
        <taxon>Bacillati</taxon>
        <taxon>Actinomycetota</taxon>
        <taxon>Actinomycetes</taxon>
        <taxon>Mycobacteriales</taxon>
        <taxon>Segniliparaceae</taxon>
        <taxon>Segniliparus</taxon>
    </lineage>
</organism>